<feature type="compositionally biased region" description="Polar residues" evidence="2">
    <location>
        <begin position="46"/>
        <end position="65"/>
    </location>
</feature>
<dbReference type="Gene3D" id="1.20.5.170">
    <property type="match status" value="1"/>
</dbReference>
<organism evidence="4">
    <name type="scientific">Sinohyriopsis cumingii</name>
    <name type="common">Triangle sail mussel</name>
    <name type="synonym">Hyriopsis cumingii</name>
    <dbReference type="NCBI Taxonomy" id="165450"/>
    <lineage>
        <taxon>Eukaryota</taxon>
        <taxon>Metazoa</taxon>
        <taxon>Spiralia</taxon>
        <taxon>Lophotrochozoa</taxon>
        <taxon>Mollusca</taxon>
        <taxon>Bivalvia</taxon>
        <taxon>Autobranchia</taxon>
        <taxon>Heteroconchia</taxon>
        <taxon>Palaeoheterodonta</taxon>
        <taxon>Unionida</taxon>
        <taxon>Unionoidea</taxon>
        <taxon>Unionidae</taxon>
        <taxon>Gonideinae</taxon>
        <taxon>Sinohyriopsis</taxon>
    </lineage>
</organism>
<dbReference type="InterPro" id="IPR004827">
    <property type="entry name" value="bZIP"/>
</dbReference>
<dbReference type="EMBL" id="MT816340">
    <property type="protein sequence ID" value="QYU73845.1"/>
    <property type="molecule type" value="mRNA"/>
</dbReference>
<dbReference type="SUPFAM" id="SSF57959">
    <property type="entry name" value="Leucine zipper domain"/>
    <property type="match status" value="1"/>
</dbReference>
<accession>A0A8G0QBJ6</accession>
<dbReference type="GO" id="GO:0003700">
    <property type="term" value="F:DNA-binding transcription factor activity"/>
    <property type="evidence" value="ECO:0007669"/>
    <property type="project" value="InterPro"/>
</dbReference>
<evidence type="ECO:0000256" key="2">
    <source>
        <dbReference type="SAM" id="MobiDB-lite"/>
    </source>
</evidence>
<dbReference type="AlphaFoldDB" id="A0A8G0QBJ6"/>
<feature type="coiled-coil region" evidence="1">
    <location>
        <begin position="236"/>
        <end position="277"/>
    </location>
</feature>
<evidence type="ECO:0000313" key="4">
    <source>
        <dbReference type="EMBL" id="QYU73845.1"/>
    </source>
</evidence>
<sequence>MEFYNYLDAPCLLDELMDKDLITCDVDLGVREVADCDRIMTKDSPSHTSDSGISDIRSVSPTSSMSDYEPEFFDLEPFGGDLISATLASDVSNMNENSDGAVHELLSTHINSDEAVSSDVDVDETYEDDELFPTRRNVSWSSSANTVFQGSNVYNKTTRVTLPSLSKNFVSDTDKMEEIRILNKKELLRTPKIHTVKVVKVIKTPADASKSETDMRVLEAIEDRNKKNAFQAKVNRERKKAYITGLEEEVKSLKTENAALRDRSKKILAEKSALEEEVDYLKSVLANQSALAGLLKNIGNVKNINLKTSFMHQKRSAEHDHSYENAKRLCAAQQTAGVCLHVDKEDVSLEFCAQCARSAKITSRKNS</sequence>
<dbReference type="PROSITE" id="PS50217">
    <property type="entry name" value="BZIP"/>
    <property type="match status" value="1"/>
</dbReference>
<feature type="domain" description="BZIP" evidence="3">
    <location>
        <begin position="222"/>
        <end position="281"/>
    </location>
</feature>
<protein>
    <submittedName>
        <fullName evidence="4">Cyclic AMP response element binging protein</fullName>
    </submittedName>
</protein>
<keyword evidence="1" id="KW-0175">Coiled coil</keyword>
<reference evidence="4" key="1">
    <citation type="submission" date="2020-07" db="EMBL/GenBank/DDBJ databases">
        <authorList>
            <person name="Zhang M.Y."/>
        </authorList>
    </citation>
    <scope>NUCLEOTIDE SEQUENCE</scope>
</reference>
<gene>
    <name evidence="4" type="primary">Creb</name>
</gene>
<proteinExistence type="evidence at transcript level"/>
<dbReference type="InterPro" id="IPR046347">
    <property type="entry name" value="bZIP_sf"/>
</dbReference>
<name>A0A8G0QBJ6_SINCU</name>
<feature type="region of interest" description="Disordered" evidence="2">
    <location>
        <begin position="41"/>
        <end position="65"/>
    </location>
</feature>
<evidence type="ECO:0000259" key="3">
    <source>
        <dbReference type="PROSITE" id="PS50217"/>
    </source>
</evidence>
<dbReference type="Pfam" id="PF07716">
    <property type="entry name" value="bZIP_2"/>
    <property type="match status" value="1"/>
</dbReference>
<evidence type="ECO:0000256" key="1">
    <source>
        <dbReference type="SAM" id="Coils"/>
    </source>
</evidence>